<evidence type="ECO:0000256" key="7">
    <source>
        <dbReference type="ARBA" id="ARBA00023157"/>
    </source>
</evidence>
<feature type="chain" id="PRO_5046433057" evidence="8">
    <location>
        <begin position="25"/>
        <end position="568"/>
    </location>
</feature>
<dbReference type="Gene3D" id="3.40.50.1820">
    <property type="entry name" value="alpha/beta hydrolase"/>
    <property type="match status" value="1"/>
</dbReference>
<accession>A0ABU4CJH2</accession>
<comment type="caution">
    <text evidence="9">The sequence shown here is derived from an EMBL/GenBank/DDBJ whole genome shotgun (WGS) entry which is preliminary data.</text>
</comment>
<evidence type="ECO:0000313" key="9">
    <source>
        <dbReference type="EMBL" id="MDV6283327.1"/>
    </source>
</evidence>
<gene>
    <name evidence="9" type="ORF">R3Q59_22785</name>
</gene>
<dbReference type="GO" id="GO:0016787">
    <property type="term" value="F:hydrolase activity"/>
    <property type="evidence" value="ECO:0007669"/>
    <property type="project" value="UniProtKB-KW"/>
</dbReference>
<protein>
    <submittedName>
        <fullName evidence="9">Tannase/feruloyl esterase family alpha/beta hydrolase</fullName>
    </submittedName>
</protein>
<keyword evidence="7" id="KW-1015">Disulfide bond</keyword>
<evidence type="ECO:0000256" key="6">
    <source>
        <dbReference type="ARBA" id="ARBA00022837"/>
    </source>
</evidence>
<dbReference type="Proteomes" id="UP001185737">
    <property type="component" value="Unassembled WGS sequence"/>
</dbReference>
<evidence type="ECO:0000313" key="10">
    <source>
        <dbReference type="Proteomes" id="UP001185737"/>
    </source>
</evidence>
<evidence type="ECO:0000256" key="4">
    <source>
        <dbReference type="ARBA" id="ARBA00022729"/>
    </source>
</evidence>
<comment type="similarity">
    <text evidence="1">Belongs to the tannase family.</text>
</comment>
<keyword evidence="6" id="KW-0106">Calcium</keyword>
<reference evidence="9 10" key="1">
    <citation type="submission" date="2023-10" db="EMBL/GenBank/DDBJ databases">
        <title>Development of a sustainable strategy for remediation of hydrocarbon-contaminated territories based on the waste exchange concept.</title>
        <authorList>
            <person name="Krivoruchko A."/>
        </authorList>
    </citation>
    <scope>NUCLEOTIDE SEQUENCE [LARGE SCALE GENOMIC DNA]</scope>
    <source>
        <strain evidence="9 10">IEGM 60</strain>
    </source>
</reference>
<dbReference type="InterPro" id="IPR029058">
    <property type="entry name" value="AB_hydrolase_fold"/>
</dbReference>
<evidence type="ECO:0000256" key="8">
    <source>
        <dbReference type="SAM" id="SignalP"/>
    </source>
</evidence>
<keyword evidence="4 8" id="KW-0732">Signal</keyword>
<dbReference type="Pfam" id="PF07519">
    <property type="entry name" value="Tannase"/>
    <property type="match status" value="1"/>
</dbReference>
<organism evidence="9 10">
    <name type="scientific">Rhodococcus jostii</name>
    <dbReference type="NCBI Taxonomy" id="132919"/>
    <lineage>
        <taxon>Bacteria</taxon>
        <taxon>Bacillati</taxon>
        <taxon>Actinomycetota</taxon>
        <taxon>Actinomycetes</taxon>
        <taxon>Mycobacteriales</taxon>
        <taxon>Nocardiaceae</taxon>
        <taxon>Rhodococcus</taxon>
    </lineage>
</organism>
<evidence type="ECO:0000256" key="5">
    <source>
        <dbReference type="ARBA" id="ARBA00022801"/>
    </source>
</evidence>
<keyword evidence="2" id="KW-0719">Serine esterase</keyword>
<dbReference type="PANTHER" id="PTHR33938:SF15">
    <property type="entry name" value="FERULOYL ESTERASE B-RELATED"/>
    <property type="match status" value="1"/>
</dbReference>
<dbReference type="SUPFAM" id="SSF53474">
    <property type="entry name" value="alpha/beta-Hydrolases"/>
    <property type="match status" value="1"/>
</dbReference>
<dbReference type="PROSITE" id="PS51257">
    <property type="entry name" value="PROKAR_LIPOPROTEIN"/>
    <property type="match status" value="1"/>
</dbReference>
<keyword evidence="3" id="KW-0479">Metal-binding</keyword>
<keyword evidence="10" id="KW-1185">Reference proteome</keyword>
<name>A0ABU4CJH2_RHOJO</name>
<sequence length="568" mass="59433">MGRSTVLTALAVVSLVAVSCGDPAEDAAAGSIPRMSPAVGAVLTGCADLGTRFEFTNTTLTESKPTPAGELTVGGHDIRAHCTVTGKMNERVSPVDGQRYAIGFEMRLPEDWNGRFFYQGNGGIDGNVPPAVGAVSGGGPTTNALDLGFAVISSDAGHTAEQNPLFGIDPQARLDYGYQAVASLTPMAKALITTAYGKAPDHSYIGGTSNGGRHTMVAASRLPDQYDGYLAGAPGFNLPKASVAQMYGAQQYAAAATDPDNLESAFDPTARAIVAQAILAECDNLDGADDGLVHDVTGCATAFDLATDVPTCTGEFDGACLSREQTLAVSNVFAGAVNSRGEALYSTFPYDPGLISEDWAQWEFVNSITNRDPSAAFIFTTPPSEPGALADTRAIALGFDMDADAGKISDTDSTYTESAMSFMTPPDPTDLDELRGRGAKMVVVHGASDPVFSVDDTTRWYESLTAKYGDTTSDFARFFQVPGMGHSRGGPSTDQYDGLSALVDWVENGRAPDSIIATARGVGNPGGANPEVPQSWNPGRTRPLCPFPQVARYAGSGDIERAESFDCR</sequence>
<dbReference type="EMBL" id="JAWLKA010000013">
    <property type="protein sequence ID" value="MDV6283327.1"/>
    <property type="molecule type" value="Genomic_DNA"/>
</dbReference>
<evidence type="ECO:0000256" key="2">
    <source>
        <dbReference type="ARBA" id="ARBA00022487"/>
    </source>
</evidence>
<proteinExistence type="inferred from homology"/>
<keyword evidence="5 9" id="KW-0378">Hydrolase</keyword>
<dbReference type="RefSeq" id="WP_317569599.1">
    <property type="nucleotide sequence ID" value="NZ_JAWLKA010000013.1"/>
</dbReference>
<evidence type="ECO:0000256" key="1">
    <source>
        <dbReference type="ARBA" id="ARBA00006249"/>
    </source>
</evidence>
<feature type="signal peptide" evidence="8">
    <location>
        <begin position="1"/>
        <end position="24"/>
    </location>
</feature>
<dbReference type="PANTHER" id="PTHR33938">
    <property type="entry name" value="FERULOYL ESTERASE B-RELATED"/>
    <property type="match status" value="1"/>
</dbReference>
<dbReference type="InterPro" id="IPR011118">
    <property type="entry name" value="Tannase/feruloyl_esterase"/>
</dbReference>
<evidence type="ECO:0000256" key="3">
    <source>
        <dbReference type="ARBA" id="ARBA00022723"/>
    </source>
</evidence>